<evidence type="ECO:0000313" key="3">
    <source>
        <dbReference type="Proteomes" id="UP000177622"/>
    </source>
</evidence>
<gene>
    <name evidence="2" type="ORF">PENARI_c005G06699</name>
</gene>
<protein>
    <submittedName>
        <fullName evidence="2">Uncharacterized protein</fullName>
    </submittedName>
</protein>
<evidence type="ECO:0000313" key="2">
    <source>
        <dbReference type="EMBL" id="OGE54698.1"/>
    </source>
</evidence>
<feature type="transmembrane region" description="Helical" evidence="1">
    <location>
        <begin position="29"/>
        <end position="52"/>
    </location>
</feature>
<organism evidence="2 3">
    <name type="scientific">Penicillium arizonense</name>
    <dbReference type="NCBI Taxonomy" id="1835702"/>
    <lineage>
        <taxon>Eukaryota</taxon>
        <taxon>Fungi</taxon>
        <taxon>Dikarya</taxon>
        <taxon>Ascomycota</taxon>
        <taxon>Pezizomycotina</taxon>
        <taxon>Eurotiomycetes</taxon>
        <taxon>Eurotiomycetidae</taxon>
        <taxon>Eurotiales</taxon>
        <taxon>Aspergillaceae</taxon>
        <taxon>Penicillium</taxon>
    </lineage>
</organism>
<dbReference type="Proteomes" id="UP000177622">
    <property type="component" value="Unassembled WGS sequence"/>
</dbReference>
<name>A0A1F5LNB2_PENAI</name>
<dbReference type="OrthoDB" id="4159814at2759"/>
<keyword evidence="1" id="KW-1133">Transmembrane helix</keyword>
<keyword evidence="3" id="KW-1185">Reference proteome</keyword>
<keyword evidence="1" id="KW-0472">Membrane</keyword>
<keyword evidence="1" id="KW-0812">Transmembrane</keyword>
<accession>A0A1F5LNB2</accession>
<dbReference type="GeneID" id="34574549"/>
<sequence>MENTKATTLDITTNLLKRSSLSDPSKYPLWVFLIIVGCIVGGLIGFSVWTMYHGLDDNNTFKDVSFEQRKYMREARQRNLNGLAVEARRPDMIIPIDQLNW</sequence>
<dbReference type="EMBL" id="LXJU01000005">
    <property type="protein sequence ID" value="OGE54698.1"/>
    <property type="molecule type" value="Genomic_DNA"/>
</dbReference>
<dbReference type="AlphaFoldDB" id="A0A1F5LNB2"/>
<proteinExistence type="predicted"/>
<evidence type="ECO:0000256" key="1">
    <source>
        <dbReference type="SAM" id="Phobius"/>
    </source>
</evidence>
<reference evidence="2 3" key="1">
    <citation type="journal article" date="2016" name="Sci. Rep.">
        <title>Penicillium arizonense, a new, genome sequenced fungal species, reveals a high chemical diversity in secreted metabolites.</title>
        <authorList>
            <person name="Grijseels S."/>
            <person name="Nielsen J.C."/>
            <person name="Randelovic M."/>
            <person name="Nielsen J."/>
            <person name="Nielsen K.F."/>
            <person name="Workman M."/>
            <person name="Frisvad J.C."/>
        </authorList>
    </citation>
    <scope>NUCLEOTIDE SEQUENCE [LARGE SCALE GENOMIC DNA]</scope>
    <source>
        <strain evidence="2 3">CBS 141311</strain>
    </source>
</reference>
<comment type="caution">
    <text evidence="2">The sequence shown here is derived from an EMBL/GenBank/DDBJ whole genome shotgun (WGS) entry which is preliminary data.</text>
</comment>
<dbReference type="RefSeq" id="XP_022490131.1">
    <property type="nucleotide sequence ID" value="XM_022629815.1"/>
</dbReference>